<organism evidence="2 3">
    <name type="scientific">Williamsia marianensis</name>
    <dbReference type="NCBI Taxonomy" id="85044"/>
    <lineage>
        <taxon>Bacteria</taxon>
        <taxon>Bacillati</taxon>
        <taxon>Actinomycetota</taxon>
        <taxon>Actinomycetes</taxon>
        <taxon>Mycobacteriales</taxon>
        <taxon>Nocardiaceae</taxon>
        <taxon>Williamsia</taxon>
    </lineage>
</organism>
<dbReference type="InterPro" id="IPR036866">
    <property type="entry name" value="RibonucZ/Hydroxyglut_hydro"/>
</dbReference>
<dbReference type="PANTHER" id="PTHR36839:SF1">
    <property type="entry name" value="METALLO-BETA-LACTAMASE FAMILY PROTEIN (AFU_ORTHOLOGUE AFUA_5G12770)"/>
    <property type="match status" value="1"/>
</dbReference>
<proteinExistence type="predicted"/>
<evidence type="ECO:0000313" key="2">
    <source>
        <dbReference type="EMBL" id="PHV64508.1"/>
    </source>
</evidence>
<gene>
    <name evidence="2" type="ORF">CSW57_24055</name>
</gene>
<accession>A0A2G3PFC4</accession>
<dbReference type="SUPFAM" id="SSF56281">
    <property type="entry name" value="Metallo-hydrolase/oxidoreductase"/>
    <property type="match status" value="1"/>
</dbReference>
<dbReference type="RefSeq" id="WP_099385124.1">
    <property type="nucleotide sequence ID" value="NZ_PEBD01000013.1"/>
</dbReference>
<dbReference type="SMART" id="SM00849">
    <property type="entry name" value="Lactamase_B"/>
    <property type="match status" value="1"/>
</dbReference>
<dbReference type="InterPro" id="IPR001279">
    <property type="entry name" value="Metallo-B-lactamas"/>
</dbReference>
<sequence>MSARTTSRDPWFCVNCANEYAPAVDPPAECLICTDEREFVPPDGQQWARTADLDERTIDCSEVEPDLLAITLDPQVGIGQRTFLIRTPAGNLLWEPPGYIDESLVRLIRSHGGISAIASSHPHLVGASVSLSHEFDSVPVYFNQVDATSLTRPDDVIRFWTDRQPMFGGIELVQCGGHFPGSSVLLWPDGGNGRGAIFVGDTLMVGADRRSVSFMRSYPNLIPLPPRLVRKIEATVMALPFDRIYGGFDGQVIESNGPAIVRFSADRYVGWVTDELRDRSE</sequence>
<reference evidence="2 3" key="1">
    <citation type="submission" date="2017-10" db="EMBL/GenBank/DDBJ databases">
        <title>The draft genome sequence of Williamsia sp. BULT 1.1 isolated from the semi-arid grassland soils from South Africa.</title>
        <authorList>
            <person name="Kabwe M.H."/>
            <person name="Govender N."/>
            <person name="Mutseka Lunga P."/>
            <person name="Vikram S."/>
            <person name="Makhalanyane T.P."/>
        </authorList>
    </citation>
    <scope>NUCLEOTIDE SEQUENCE [LARGE SCALE GENOMIC DNA]</scope>
    <source>
        <strain evidence="2 3">BULT 1.1</strain>
    </source>
</reference>
<dbReference type="AlphaFoldDB" id="A0A2G3PFC4"/>
<feature type="domain" description="Metallo-beta-lactamase" evidence="1">
    <location>
        <begin position="79"/>
        <end position="248"/>
    </location>
</feature>
<dbReference type="Proteomes" id="UP000225108">
    <property type="component" value="Unassembled WGS sequence"/>
</dbReference>
<name>A0A2G3PFC4_WILMA</name>
<evidence type="ECO:0000313" key="3">
    <source>
        <dbReference type="Proteomes" id="UP000225108"/>
    </source>
</evidence>
<dbReference type="Gene3D" id="3.60.15.10">
    <property type="entry name" value="Ribonuclease Z/Hydroxyacylglutathione hydrolase-like"/>
    <property type="match status" value="1"/>
</dbReference>
<protein>
    <submittedName>
        <fullName evidence="2">Hydrolase</fullName>
    </submittedName>
</protein>
<evidence type="ECO:0000259" key="1">
    <source>
        <dbReference type="SMART" id="SM00849"/>
    </source>
</evidence>
<dbReference type="PANTHER" id="PTHR36839">
    <property type="entry name" value="METALLO-BETA-LACTAMASE FAMILY PROTEIN (AFU_ORTHOLOGUE AFUA_5G12770)"/>
    <property type="match status" value="1"/>
</dbReference>
<dbReference type="GO" id="GO:0016787">
    <property type="term" value="F:hydrolase activity"/>
    <property type="evidence" value="ECO:0007669"/>
    <property type="project" value="UniProtKB-KW"/>
</dbReference>
<comment type="caution">
    <text evidence="2">The sequence shown here is derived from an EMBL/GenBank/DDBJ whole genome shotgun (WGS) entry which is preliminary data.</text>
</comment>
<keyword evidence="2" id="KW-0378">Hydrolase</keyword>
<dbReference type="EMBL" id="PEBD01000013">
    <property type="protein sequence ID" value="PHV64508.1"/>
    <property type="molecule type" value="Genomic_DNA"/>
</dbReference>